<dbReference type="AlphaFoldDB" id="A0A0G1JGQ5"/>
<dbReference type="InterPro" id="IPR036388">
    <property type="entry name" value="WH-like_DNA-bd_sf"/>
</dbReference>
<evidence type="ECO:0000313" key="3">
    <source>
        <dbReference type="Proteomes" id="UP000034051"/>
    </source>
</evidence>
<dbReference type="PANTHER" id="PTHR34293">
    <property type="entry name" value="HTH-TYPE TRANSCRIPTIONAL REGULATOR TRMBL2"/>
    <property type="match status" value="1"/>
</dbReference>
<sequence length="251" mass="29244">MDIIKELVRQGLSARKSEVYLAILELGRATTIDIAHKTGIKRTTVYDIVLDLLQMGYITESKKGKRRLFIAEDPSTLLSKNEDRLSSFKELLPFLTEIRNQSTPKPAIRFYDGFVGAKAIMEELLLVEQKEQFFWSSMSDLIDLFGNIYMERWVKRRVKREVISRVLLTNQSKIPEYYLQSNKKVLREIKWLPKEYVFSGVLCIFDNKVAYISSRQESFGFIIESKELAQIMKLIFQSSWMMAPSFDSKPV</sequence>
<comment type="caution">
    <text evidence="2">The sequence shown here is derived from an EMBL/GenBank/DDBJ whole genome shotgun (WGS) entry which is preliminary data.</text>
</comment>
<organism evidence="2 3">
    <name type="scientific">Candidatus Wolfebacteria bacterium GW2011_GWE2_44_13</name>
    <dbReference type="NCBI Taxonomy" id="1619017"/>
    <lineage>
        <taxon>Bacteria</taxon>
        <taxon>Candidatus Wolfeibacteriota</taxon>
    </lineage>
</organism>
<dbReference type="InterPro" id="IPR002831">
    <property type="entry name" value="Tscrpt_reg_TrmB_N"/>
</dbReference>
<dbReference type="EMBL" id="LCHW01000002">
    <property type="protein sequence ID" value="KKT43182.1"/>
    <property type="molecule type" value="Genomic_DNA"/>
</dbReference>
<dbReference type="PANTHER" id="PTHR34293:SF1">
    <property type="entry name" value="HTH-TYPE TRANSCRIPTIONAL REGULATOR TRMBL2"/>
    <property type="match status" value="1"/>
</dbReference>
<gene>
    <name evidence="2" type="ORF">UW32_C0002G0043</name>
</gene>
<proteinExistence type="predicted"/>
<dbReference type="InterPro" id="IPR051797">
    <property type="entry name" value="TrmB-like"/>
</dbReference>
<evidence type="ECO:0000313" key="2">
    <source>
        <dbReference type="EMBL" id="KKT43182.1"/>
    </source>
</evidence>
<dbReference type="Proteomes" id="UP000034051">
    <property type="component" value="Unassembled WGS sequence"/>
</dbReference>
<dbReference type="Pfam" id="PF01978">
    <property type="entry name" value="TrmB"/>
    <property type="match status" value="1"/>
</dbReference>
<name>A0A0G1JGQ5_9BACT</name>
<reference evidence="2 3" key="1">
    <citation type="journal article" date="2015" name="Nature">
        <title>rRNA introns, odd ribosomes, and small enigmatic genomes across a large radiation of phyla.</title>
        <authorList>
            <person name="Brown C.T."/>
            <person name="Hug L.A."/>
            <person name="Thomas B.C."/>
            <person name="Sharon I."/>
            <person name="Castelle C.J."/>
            <person name="Singh A."/>
            <person name="Wilkins M.J."/>
            <person name="Williams K.H."/>
            <person name="Banfield J.F."/>
        </authorList>
    </citation>
    <scope>NUCLEOTIDE SEQUENCE [LARGE SCALE GENOMIC DNA]</scope>
</reference>
<dbReference type="SUPFAM" id="SSF46785">
    <property type="entry name" value="Winged helix' DNA-binding domain"/>
    <property type="match status" value="1"/>
</dbReference>
<protein>
    <recommendedName>
        <fullName evidence="1">Transcription regulator TrmB N-terminal domain-containing protein</fullName>
    </recommendedName>
</protein>
<dbReference type="InterPro" id="IPR036390">
    <property type="entry name" value="WH_DNA-bd_sf"/>
</dbReference>
<feature type="domain" description="Transcription regulator TrmB N-terminal" evidence="1">
    <location>
        <begin position="11"/>
        <end position="74"/>
    </location>
</feature>
<accession>A0A0G1JGQ5</accession>
<dbReference type="Gene3D" id="1.10.10.10">
    <property type="entry name" value="Winged helix-like DNA-binding domain superfamily/Winged helix DNA-binding domain"/>
    <property type="match status" value="1"/>
</dbReference>
<evidence type="ECO:0000259" key="1">
    <source>
        <dbReference type="Pfam" id="PF01978"/>
    </source>
</evidence>